<keyword evidence="2" id="KW-0813">Transport</keyword>
<dbReference type="Gene3D" id="3.40.50.300">
    <property type="entry name" value="P-loop containing nucleotide triphosphate hydrolases"/>
    <property type="match status" value="1"/>
</dbReference>
<dbReference type="EMBL" id="LWMH01000003">
    <property type="protein sequence ID" value="KZS43281.1"/>
    <property type="molecule type" value="Genomic_DNA"/>
</dbReference>
<comment type="similarity">
    <text evidence="1">Belongs to the ABC transporter superfamily.</text>
</comment>
<evidence type="ECO:0000313" key="7">
    <source>
        <dbReference type="Proteomes" id="UP000076796"/>
    </source>
</evidence>
<dbReference type="GeneID" id="97555385"/>
<dbReference type="InterPro" id="IPR027417">
    <property type="entry name" value="P-loop_NTPase"/>
</dbReference>
<dbReference type="InterPro" id="IPR003593">
    <property type="entry name" value="AAA+_ATPase"/>
</dbReference>
<dbReference type="SUPFAM" id="SSF52540">
    <property type="entry name" value="P-loop containing nucleoside triphosphate hydrolases"/>
    <property type="match status" value="1"/>
</dbReference>
<proteinExistence type="inferred from homology"/>
<comment type="caution">
    <text evidence="6">The sequence shown here is derived from an EMBL/GenBank/DDBJ whole genome shotgun (WGS) entry which is preliminary data.</text>
</comment>
<evidence type="ECO:0000313" key="6">
    <source>
        <dbReference type="EMBL" id="KZS43281.1"/>
    </source>
</evidence>
<evidence type="ECO:0000256" key="2">
    <source>
        <dbReference type="ARBA" id="ARBA00022448"/>
    </source>
</evidence>
<accession>A0A163DK47</accession>
<feature type="domain" description="ABC transporter" evidence="5">
    <location>
        <begin position="6"/>
        <end position="233"/>
    </location>
</feature>
<evidence type="ECO:0000256" key="4">
    <source>
        <dbReference type="ARBA" id="ARBA00022840"/>
    </source>
</evidence>
<keyword evidence="4 6" id="KW-0067">ATP-binding</keyword>
<dbReference type="PANTHER" id="PTHR43335:SF4">
    <property type="entry name" value="ABC TRANSPORTER, ATP-BINDING PROTEIN"/>
    <property type="match status" value="1"/>
</dbReference>
<organism evidence="6 7">
    <name type="scientific">Paenibacillus glucanolyticus</name>
    <dbReference type="NCBI Taxonomy" id="59843"/>
    <lineage>
        <taxon>Bacteria</taxon>
        <taxon>Bacillati</taxon>
        <taxon>Bacillota</taxon>
        <taxon>Bacilli</taxon>
        <taxon>Bacillales</taxon>
        <taxon>Paenibacillaceae</taxon>
        <taxon>Paenibacillus</taxon>
    </lineage>
</organism>
<dbReference type="InterPro" id="IPR017871">
    <property type="entry name" value="ABC_transporter-like_CS"/>
</dbReference>
<keyword evidence="3" id="KW-0547">Nucleotide-binding</keyword>
<dbReference type="PANTHER" id="PTHR43335">
    <property type="entry name" value="ABC TRANSPORTER, ATP-BINDING PROTEIN"/>
    <property type="match status" value="1"/>
</dbReference>
<dbReference type="Pfam" id="PF00005">
    <property type="entry name" value="ABC_tran"/>
    <property type="match status" value="1"/>
</dbReference>
<protein>
    <submittedName>
        <fullName evidence="6">Bacitracin ABC transporter ATP-binding protein</fullName>
    </submittedName>
</protein>
<dbReference type="SMART" id="SM00382">
    <property type="entry name" value="AAA"/>
    <property type="match status" value="1"/>
</dbReference>
<sequence>MAMMVIETRKLTRRFGKQVSVENIDLRVPQGEIYGFLGPNGAGKTTTIRMLLGLIRPTSGEIEIFGKSQRGHQLDILKKVGSLVESPSYYAHLSGFQNVKIITTMLGLPKQRIGEVLEIVRLSRDAHRPVKGYSLGMRQRLGIAMALVVNPELLILDEPTNGLDPAGIQEIRELITRLPDQFGVTVLLSSHLLSEIEQMATFVGIIHRGKLIFQDSLEALTARSKPQLKIETDNSASAALELQQKGWEATNEEGVVSISACDRPQSAAIVEMLVRRQYPVYRVTETRKTLEDIFLDLTGKRQSL</sequence>
<dbReference type="RefSeq" id="WP_063480709.1">
    <property type="nucleotide sequence ID" value="NZ_CP147845.1"/>
</dbReference>
<dbReference type="PROSITE" id="PS50893">
    <property type="entry name" value="ABC_TRANSPORTER_2"/>
    <property type="match status" value="1"/>
</dbReference>
<dbReference type="CDD" id="cd03268">
    <property type="entry name" value="ABC_BcrA_bacitracin_resist"/>
    <property type="match status" value="1"/>
</dbReference>
<dbReference type="GO" id="GO:0016887">
    <property type="term" value="F:ATP hydrolysis activity"/>
    <property type="evidence" value="ECO:0007669"/>
    <property type="project" value="InterPro"/>
</dbReference>
<dbReference type="Proteomes" id="UP000076796">
    <property type="component" value="Unassembled WGS sequence"/>
</dbReference>
<dbReference type="InterPro" id="IPR003439">
    <property type="entry name" value="ABC_transporter-like_ATP-bd"/>
</dbReference>
<evidence type="ECO:0000256" key="1">
    <source>
        <dbReference type="ARBA" id="ARBA00005417"/>
    </source>
</evidence>
<reference evidence="6" key="1">
    <citation type="journal article" date="2016" name="Genome Announc.">
        <title>Draft genomes of two strains of Paenibacillus glucanolyticus with capability to degrade lignocellulose.</title>
        <authorList>
            <person name="Mathews S.L."/>
            <person name="Pawlak J."/>
            <person name="Grunden A.M."/>
        </authorList>
    </citation>
    <scope>NUCLEOTIDE SEQUENCE [LARGE SCALE GENOMIC DNA]</scope>
    <source>
        <strain evidence="6">SLM1</strain>
    </source>
</reference>
<evidence type="ECO:0000259" key="5">
    <source>
        <dbReference type="PROSITE" id="PS50893"/>
    </source>
</evidence>
<evidence type="ECO:0000256" key="3">
    <source>
        <dbReference type="ARBA" id="ARBA00022741"/>
    </source>
</evidence>
<keyword evidence="7" id="KW-1185">Reference proteome</keyword>
<name>A0A163DK47_9BACL</name>
<gene>
    <name evidence="6" type="ORF">AWU65_01280</name>
</gene>
<dbReference type="GO" id="GO:0005524">
    <property type="term" value="F:ATP binding"/>
    <property type="evidence" value="ECO:0007669"/>
    <property type="project" value="UniProtKB-KW"/>
</dbReference>
<dbReference type="OrthoDB" id="9804819at2"/>
<dbReference type="PROSITE" id="PS00211">
    <property type="entry name" value="ABC_TRANSPORTER_1"/>
    <property type="match status" value="1"/>
</dbReference>
<dbReference type="AlphaFoldDB" id="A0A163DK47"/>